<dbReference type="AlphaFoldDB" id="S7ZBZ6"/>
<name>S7ZBZ6_PENO1</name>
<dbReference type="EMBL" id="KB644408">
    <property type="protein sequence ID" value="EPS26221.1"/>
    <property type="molecule type" value="Genomic_DNA"/>
</dbReference>
<keyword evidence="3" id="KW-1185">Reference proteome</keyword>
<proteinExistence type="predicted"/>
<protein>
    <submittedName>
        <fullName evidence="2">Uncharacterized protein</fullName>
    </submittedName>
</protein>
<gene>
    <name evidence="2" type="ORF">PDE_01157</name>
</gene>
<organism evidence="2 3">
    <name type="scientific">Penicillium oxalicum (strain 114-2 / CGMCC 5302)</name>
    <name type="common">Penicillium decumbens</name>
    <dbReference type="NCBI Taxonomy" id="933388"/>
    <lineage>
        <taxon>Eukaryota</taxon>
        <taxon>Fungi</taxon>
        <taxon>Dikarya</taxon>
        <taxon>Ascomycota</taxon>
        <taxon>Pezizomycotina</taxon>
        <taxon>Eurotiomycetes</taxon>
        <taxon>Eurotiomycetidae</taxon>
        <taxon>Eurotiales</taxon>
        <taxon>Aspergillaceae</taxon>
        <taxon>Penicillium</taxon>
    </lineage>
</organism>
<dbReference type="eggNOG" id="ENOG502S0NF">
    <property type="taxonomic scope" value="Eukaryota"/>
</dbReference>
<reference evidence="2 3" key="1">
    <citation type="journal article" date="2013" name="PLoS ONE">
        <title>Genomic and secretomic analyses reveal unique features of the lignocellulolytic enzyme system of Penicillium decumbens.</title>
        <authorList>
            <person name="Liu G."/>
            <person name="Zhang L."/>
            <person name="Wei X."/>
            <person name="Zou G."/>
            <person name="Qin Y."/>
            <person name="Ma L."/>
            <person name="Li J."/>
            <person name="Zheng H."/>
            <person name="Wang S."/>
            <person name="Wang C."/>
            <person name="Xun L."/>
            <person name="Zhao G.-P."/>
            <person name="Zhou Z."/>
            <person name="Qu Y."/>
        </authorList>
    </citation>
    <scope>NUCLEOTIDE SEQUENCE [LARGE SCALE GENOMIC DNA]</scope>
    <source>
        <strain evidence="3">114-2 / CGMCC 5302</strain>
    </source>
</reference>
<evidence type="ECO:0000256" key="1">
    <source>
        <dbReference type="SAM" id="MobiDB-lite"/>
    </source>
</evidence>
<dbReference type="PhylomeDB" id="S7ZBZ6"/>
<sequence length="421" mass="47000">MDGDQRIKHLQQLMAQSSNTARGRVMNRFEQATRARGNPTGISQAPDRTTMSYDYGYTGNAFPSDLQSFGPEYIRPRHAPYLTQSSPQSVQSHLAHQQQEHHHHHQQQQQTSPGSTQQLNRRRANAETIPLVPYDSGMLYSFGSQQGPAHGAFDVVPQYSTRQSAGMEALSNQMPISQYFTDDATGSGVPGLSPYLNALSYNEPGPMARSSTAQPFPTTLAEFTPMEIGSSTRLDPSALSSGLDQPAIECHLKSLTDPLDHPEYQRALCSTFDRIRAGRLIEASKSLLKISEWLVTSARDLGILSDNHKQHPRRLQFWNDFNICWLALCQKQKNLTQDVMTMGHPSSQTSLLSRDRMEALGKDLIQLCDQLEQHGLVDYQMGIWEEEILSVLGQCLDLLVDKPELLRVNVTPEPALATQQS</sequence>
<accession>S7ZBZ6</accession>
<evidence type="ECO:0000313" key="3">
    <source>
        <dbReference type="Proteomes" id="UP000019376"/>
    </source>
</evidence>
<feature type="region of interest" description="Disordered" evidence="1">
    <location>
        <begin position="83"/>
        <end position="122"/>
    </location>
</feature>
<dbReference type="OrthoDB" id="5552418at2759"/>
<feature type="compositionally biased region" description="Polar residues" evidence="1">
    <location>
        <begin position="83"/>
        <end position="95"/>
    </location>
</feature>
<feature type="compositionally biased region" description="Polar residues" evidence="1">
    <location>
        <begin position="40"/>
        <end position="49"/>
    </location>
</feature>
<dbReference type="HOGENOM" id="CLU_033551_0_0_1"/>
<evidence type="ECO:0000313" key="2">
    <source>
        <dbReference type="EMBL" id="EPS26221.1"/>
    </source>
</evidence>
<feature type="region of interest" description="Disordered" evidence="1">
    <location>
        <begin position="30"/>
        <end position="49"/>
    </location>
</feature>
<dbReference type="Proteomes" id="UP000019376">
    <property type="component" value="Unassembled WGS sequence"/>
</dbReference>